<evidence type="ECO:0000313" key="1">
    <source>
        <dbReference type="EMBL" id="SHK03805.1"/>
    </source>
</evidence>
<organism evidence="1 2">
    <name type="scientific">Anaerobranca californiensis DSM 14826</name>
    <dbReference type="NCBI Taxonomy" id="1120989"/>
    <lineage>
        <taxon>Bacteria</taxon>
        <taxon>Bacillati</taxon>
        <taxon>Bacillota</taxon>
        <taxon>Clostridia</taxon>
        <taxon>Eubacteriales</taxon>
        <taxon>Proteinivoracaceae</taxon>
        <taxon>Anaerobranca</taxon>
    </lineage>
</organism>
<dbReference type="EMBL" id="FRAI01000013">
    <property type="protein sequence ID" value="SHK03805.1"/>
    <property type="molecule type" value="Genomic_DNA"/>
</dbReference>
<sequence length="455" mass="49814">MDKGILLIDFGSTFTKITAVDINNPHNFITAKGPTTVREDINIGLQIALSELEGKLGYMPEFVEKLACSSAAGGLNMIAIGLVPELTLEAAKMAALGAGAKLQKLYSYKLTKREIKEICQLKPDIILLAGGTDGGNREVILHNGSLLAQSEITCPVIIAGNKNAQDELEEMFINNGKDYYITDNVLPSLNKINVDSAREKIREVFLKNIIEAKGIKKAEKFIDGVIMPTPQAVLKAGQFLAENKILGKEKILIVDVGGATTDVHSFSKGEPKGSGVIFRGLPQPFAKRTVEGDLGLRYSIKPLIEALINANLLDIPEKDLENYLEEISNDIWNTQKISSELELLLAKGAVNLAVKRHCGYLEIIYTPQGINYIQYGKDLTDIELVIGTGGPIINSTNPKEILQGVLFDEGDNLVLKPKNPEFILDKNYVLSAIGLLMERYPHLAKGLAEKNFFRL</sequence>
<dbReference type="STRING" id="1120989.SAMN02745227_01358"/>
<reference evidence="2" key="1">
    <citation type="submission" date="2016-11" db="EMBL/GenBank/DDBJ databases">
        <authorList>
            <person name="Varghese N."/>
            <person name="Submissions S."/>
        </authorList>
    </citation>
    <scope>NUCLEOTIDE SEQUENCE [LARGE SCALE GENOMIC DNA]</scope>
    <source>
        <strain evidence="2">DSM 14826</strain>
    </source>
</reference>
<evidence type="ECO:0008006" key="3">
    <source>
        <dbReference type="Google" id="ProtNLM"/>
    </source>
</evidence>
<dbReference type="PIRSF" id="PIRSF004729">
    <property type="entry name" value="MutL"/>
    <property type="match status" value="1"/>
</dbReference>
<proteinExistence type="predicted"/>
<accession>A0A1M6P7B6</accession>
<dbReference type="InterPro" id="IPR006230">
    <property type="entry name" value="MutL"/>
</dbReference>
<keyword evidence="2" id="KW-1185">Reference proteome</keyword>
<dbReference type="RefSeq" id="WP_200779432.1">
    <property type="nucleotide sequence ID" value="NZ_FRAI01000013.1"/>
</dbReference>
<dbReference type="NCBIfam" id="NF040745">
    <property type="entry name" value="accessory_GlmL"/>
    <property type="match status" value="1"/>
</dbReference>
<dbReference type="NCBIfam" id="TIGR01319">
    <property type="entry name" value="glmL_fam"/>
    <property type="match status" value="1"/>
</dbReference>
<dbReference type="Pfam" id="PF13941">
    <property type="entry name" value="MutL"/>
    <property type="match status" value="1"/>
</dbReference>
<name>A0A1M6P7B6_9FIRM</name>
<dbReference type="Proteomes" id="UP000243547">
    <property type="component" value="Unassembled WGS sequence"/>
</dbReference>
<dbReference type="AlphaFoldDB" id="A0A1M6P7B6"/>
<gene>
    <name evidence="1" type="ORF">SAMN02745227_01358</name>
</gene>
<protein>
    <recommendedName>
        <fullName evidence="3">MutL protein</fullName>
    </recommendedName>
</protein>
<evidence type="ECO:0000313" key="2">
    <source>
        <dbReference type="Proteomes" id="UP000243547"/>
    </source>
</evidence>